<dbReference type="CDD" id="cd18374">
    <property type="entry name" value="BTB2_POZ_KCTD19"/>
    <property type="match status" value="1"/>
</dbReference>
<evidence type="ECO:0000313" key="1">
    <source>
        <dbReference type="Ensembl" id="ENSCMIP00000026453.1"/>
    </source>
</evidence>
<protein>
    <recommendedName>
        <fullName evidence="3">Potassium channel tetramerisation-type BTB domain-containing protein</fullName>
    </recommendedName>
</protein>
<reference evidence="2" key="3">
    <citation type="journal article" date="2014" name="Nature">
        <title>Elephant shark genome provides unique insights into gnathostome evolution.</title>
        <authorList>
            <consortium name="International Elephant Shark Genome Sequencing Consortium"/>
            <person name="Venkatesh B."/>
            <person name="Lee A.P."/>
            <person name="Ravi V."/>
            <person name="Maurya A.K."/>
            <person name="Lian M.M."/>
            <person name="Swann J.B."/>
            <person name="Ohta Y."/>
            <person name="Flajnik M.F."/>
            <person name="Sutoh Y."/>
            <person name="Kasahara M."/>
            <person name="Hoon S."/>
            <person name="Gangu V."/>
            <person name="Roy S.W."/>
            <person name="Irimia M."/>
            <person name="Korzh V."/>
            <person name="Kondrychyn I."/>
            <person name="Lim Z.W."/>
            <person name="Tay B.H."/>
            <person name="Tohari S."/>
            <person name="Kong K.W."/>
            <person name="Ho S."/>
            <person name="Lorente-Galdos B."/>
            <person name="Quilez J."/>
            <person name="Marques-Bonet T."/>
            <person name="Raney B.J."/>
            <person name="Ingham P.W."/>
            <person name="Tay A."/>
            <person name="Hillier L.W."/>
            <person name="Minx P."/>
            <person name="Boehm T."/>
            <person name="Wilson R.K."/>
            <person name="Brenner S."/>
            <person name="Warren W.C."/>
        </authorList>
    </citation>
    <scope>NUCLEOTIDE SEQUENCE [LARGE SCALE GENOMIC DNA]</scope>
</reference>
<dbReference type="Proteomes" id="UP000314986">
    <property type="component" value="Unassembled WGS sequence"/>
</dbReference>
<reference evidence="2" key="2">
    <citation type="journal article" date="2007" name="PLoS Biol.">
        <title>Survey sequencing and comparative analysis of the elephant shark (Callorhinchus milii) genome.</title>
        <authorList>
            <person name="Venkatesh B."/>
            <person name="Kirkness E.F."/>
            <person name="Loh Y.H."/>
            <person name="Halpern A.L."/>
            <person name="Lee A.P."/>
            <person name="Johnson J."/>
            <person name="Dandona N."/>
            <person name="Viswanathan L.D."/>
            <person name="Tay A."/>
            <person name="Venter J.C."/>
            <person name="Strausberg R.L."/>
            <person name="Brenner S."/>
        </authorList>
    </citation>
    <scope>NUCLEOTIDE SEQUENCE [LARGE SCALE GENOMIC DNA]</scope>
</reference>
<dbReference type="GeneTree" id="ENSGT00390000007606"/>
<reference evidence="1" key="5">
    <citation type="submission" date="2025-09" db="UniProtKB">
        <authorList>
            <consortium name="Ensembl"/>
        </authorList>
    </citation>
    <scope>IDENTIFICATION</scope>
</reference>
<proteinExistence type="predicted"/>
<dbReference type="SUPFAM" id="SSF54695">
    <property type="entry name" value="POZ domain"/>
    <property type="match status" value="1"/>
</dbReference>
<dbReference type="PANTHER" id="PTHR14499:SF20">
    <property type="entry name" value="BTB_POZ DOMAIN-CONTAINING PROTEIN KCTD19"/>
    <property type="match status" value="1"/>
</dbReference>
<dbReference type="Ensembl" id="ENSCMIT00000026883.1">
    <property type="protein sequence ID" value="ENSCMIP00000026453.1"/>
    <property type="gene ID" value="ENSCMIG00000011588.1"/>
</dbReference>
<evidence type="ECO:0000313" key="2">
    <source>
        <dbReference type="Proteomes" id="UP000314986"/>
    </source>
</evidence>
<dbReference type="InParanoid" id="A0A4W3IIB1"/>
<dbReference type="InterPro" id="IPR011333">
    <property type="entry name" value="SKP1/BTB/POZ_sf"/>
</dbReference>
<keyword evidence="2" id="KW-1185">Reference proteome</keyword>
<dbReference type="Gene3D" id="3.30.710.10">
    <property type="entry name" value="Potassium Channel Kv1.1, Chain A"/>
    <property type="match status" value="1"/>
</dbReference>
<accession>A0A4W3IIB1</accession>
<dbReference type="PANTHER" id="PTHR14499">
    <property type="entry name" value="POTASSIUM CHANNEL TETRAMERIZATION DOMAIN-CONTAINING"/>
    <property type="match status" value="1"/>
</dbReference>
<reference evidence="2" key="1">
    <citation type="journal article" date="2006" name="Science">
        <title>Ancient noncoding elements conserved in the human genome.</title>
        <authorList>
            <person name="Venkatesh B."/>
            <person name="Kirkness E.F."/>
            <person name="Loh Y.H."/>
            <person name="Halpern A.L."/>
            <person name="Lee A.P."/>
            <person name="Johnson J."/>
            <person name="Dandona N."/>
            <person name="Viswanathan L.D."/>
            <person name="Tay A."/>
            <person name="Venter J.C."/>
            <person name="Strausberg R.L."/>
            <person name="Brenner S."/>
        </authorList>
    </citation>
    <scope>NUCLEOTIDE SEQUENCE [LARGE SCALE GENOMIC DNA]</scope>
</reference>
<dbReference type="AlphaFoldDB" id="A0A4W3IIB1"/>
<reference evidence="1" key="4">
    <citation type="submission" date="2025-08" db="UniProtKB">
        <authorList>
            <consortium name="Ensembl"/>
        </authorList>
    </citation>
    <scope>IDENTIFICATION</scope>
</reference>
<sequence>MKLYIFGNGVLFKHVRSWLGTCRLPLTEDVSQMGAVCVYLDRHDCLYRPVKDAMRLYLQKRKSETLGPGFTMGAVEDSWTPEVDIHTLHQIVKVYVGNYWYATYLKTFLKYPELLANPNKAQWIAYGKTLFISGDGQMFRHIINFLRLDKLYIPSGFKEWPLLCQEIEECKIPALSEAMRQCESYRMWCGENDAESVASISSVESSAGFEEEENVLDRLVQKKRNDIMIGTNKSSTLEMKPRVWDQFDPSGNTVQCLVNPTVKSELIGQTEANQEKLSLANFPVTTPTAEDSAKQGLLGADGCLQCNFISTSIWNGKEFDESMECNNFDAWPLSAGFILNVHHPLLLGNDGSSVFYTDADAHCNNHSARSQLTDLASLTFNLSHEEIFYARECHHFLTGIILDSYTLKDPQKITWEILHLVNILWTKQIPPEKFVTKLLNMKAFRNQKQAHEKLVKWVKLTLPFAQKYSQCMEILLKKGYYKSVSFSMIGN</sequence>
<evidence type="ECO:0008006" key="3">
    <source>
        <dbReference type="Google" id="ProtNLM"/>
    </source>
</evidence>
<name>A0A4W3IIB1_CALMI</name>
<dbReference type="STRING" id="7868.ENSCMIP00000026453"/>
<organism evidence="1 2">
    <name type="scientific">Callorhinchus milii</name>
    <name type="common">Ghost shark</name>
    <dbReference type="NCBI Taxonomy" id="7868"/>
    <lineage>
        <taxon>Eukaryota</taxon>
        <taxon>Metazoa</taxon>
        <taxon>Chordata</taxon>
        <taxon>Craniata</taxon>
        <taxon>Vertebrata</taxon>
        <taxon>Chondrichthyes</taxon>
        <taxon>Holocephali</taxon>
        <taxon>Chimaeriformes</taxon>
        <taxon>Callorhinchidae</taxon>
        <taxon>Callorhinchus</taxon>
    </lineage>
</organism>